<reference evidence="1" key="1">
    <citation type="submission" date="2020-11" db="EMBL/GenBank/DDBJ databases">
        <authorList>
            <consortium name="DOE Joint Genome Institute"/>
            <person name="Ahrendt S."/>
            <person name="Riley R."/>
            <person name="Andreopoulos W."/>
            <person name="Labutti K."/>
            <person name="Pangilinan J."/>
            <person name="Ruiz-Duenas F.J."/>
            <person name="Barrasa J.M."/>
            <person name="Sanchez-Garcia M."/>
            <person name="Camarero S."/>
            <person name="Miyauchi S."/>
            <person name="Serrano A."/>
            <person name="Linde D."/>
            <person name="Babiker R."/>
            <person name="Drula E."/>
            <person name="Ayuso-Fernandez I."/>
            <person name="Pacheco R."/>
            <person name="Padilla G."/>
            <person name="Ferreira P."/>
            <person name="Barriuso J."/>
            <person name="Kellner H."/>
            <person name="Castanera R."/>
            <person name="Alfaro M."/>
            <person name="Ramirez L."/>
            <person name="Pisabarro A.G."/>
            <person name="Kuo A."/>
            <person name="Tritt A."/>
            <person name="Lipzen A."/>
            <person name="He G."/>
            <person name="Yan M."/>
            <person name="Ng V."/>
            <person name="Cullen D."/>
            <person name="Martin F."/>
            <person name="Rosso M.-N."/>
            <person name="Henrissat B."/>
            <person name="Hibbett D."/>
            <person name="Martinez A.T."/>
            <person name="Grigoriev I.V."/>
        </authorList>
    </citation>
    <scope>NUCLEOTIDE SEQUENCE</scope>
    <source>
        <strain evidence="1">CIRM-BRFM 674</strain>
    </source>
</reference>
<proteinExistence type="predicted"/>
<name>A0A9P5YX71_9AGAR</name>
<comment type="caution">
    <text evidence="1">The sequence shown here is derived from an EMBL/GenBank/DDBJ whole genome shotgun (WGS) entry which is preliminary data.</text>
</comment>
<evidence type="ECO:0000313" key="2">
    <source>
        <dbReference type="Proteomes" id="UP000807469"/>
    </source>
</evidence>
<organism evidence="1 2">
    <name type="scientific">Pholiota conissans</name>
    <dbReference type="NCBI Taxonomy" id="109636"/>
    <lineage>
        <taxon>Eukaryota</taxon>
        <taxon>Fungi</taxon>
        <taxon>Dikarya</taxon>
        <taxon>Basidiomycota</taxon>
        <taxon>Agaricomycotina</taxon>
        <taxon>Agaricomycetes</taxon>
        <taxon>Agaricomycetidae</taxon>
        <taxon>Agaricales</taxon>
        <taxon>Agaricineae</taxon>
        <taxon>Strophariaceae</taxon>
        <taxon>Pholiota</taxon>
    </lineage>
</organism>
<evidence type="ECO:0000313" key="1">
    <source>
        <dbReference type="EMBL" id="KAF9477332.1"/>
    </source>
</evidence>
<keyword evidence="2" id="KW-1185">Reference proteome</keyword>
<sequence>MEDYKYRHSLLQHISKLKGSFNIKKTASSILKWIAHVLTYKFPIGQDFEHLPFFYGCSLSKFILVQLHLDPIWPSSILVQRVASSVPIYHGITWCH</sequence>
<dbReference type="EMBL" id="MU155264">
    <property type="protein sequence ID" value="KAF9477332.1"/>
    <property type="molecule type" value="Genomic_DNA"/>
</dbReference>
<protein>
    <submittedName>
        <fullName evidence="1">Uncharacterized protein</fullName>
    </submittedName>
</protein>
<gene>
    <name evidence="1" type="ORF">BDN70DRAFT_114622</name>
</gene>
<dbReference type="Proteomes" id="UP000807469">
    <property type="component" value="Unassembled WGS sequence"/>
</dbReference>
<dbReference type="AlphaFoldDB" id="A0A9P5YX71"/>
<accession>A0A9P5YX71</accession>